<dbReference type="AlphaFoldDB" id="A0A380C1S1"/>
<name>A0A380C1S1_9GAMM</name>
<reference evidence="2 3" key="1">
    <citation type="submission" date="2018-06" db="EMBL/GenBank/DDBJ databases">
        <authorList>
            <consortium name="Pathogen Informatics"/>
            <person name="Doyle S."/>
        </authorList>
    </citation>
    <scope>NUCLEOTIDE SEQUENCE [LARGE SCALE GENOMIC DNA]</scope>
    <source>
        <strain evidence="2 3">NCTC10736</strain>
    </source>
</reference>
<sequence>MSFSDQDAFLAEVLNNKVDKEDIPEKVSTELIENITTRELVNLLNDFSFCNAQIDLDDGDSIFSVSVEAARLLFFSNNSWSAHCGVDFFGVMVTIPLGFDTDFISKFNQNTKIGRLYTINQSCEATIYRVDVHLTGGVSKRHIYYMIKTFIDCFKQLYAGLLAKEGVYEQ</sequence>
<evidence type="ECO:0000313" key="1">
    <source>
        <dbReference type="EMBL" id="SUJ05366.1"/>
    </source>
</evidence>
<dbReference type="RefSeq" id="WP_115407190.1">
    <property type="nucleotide sequence ID" value="NZ_UGYV01000002.1"/>
</dbReference>
<evidence type="ECO:0000313" key="2">
    <source>
        <dbReference type="EMBL" id="SUJ10566.1"/>
    </source>
</evidence>
<dbReference type="EMBL" id="UGYV01000004">
    <property type="protein sequence ID" value="SUJ10566.1"/>
    <property type="molecule type" value="Genomic_DNA"/>
</dbReference>
<accession>A0A380C1S1</accession>
<dbReference type="GO" id="GO:0008289">
    <property type="term" value="F:lipid binding"/>
    <property type="evidence" value="ECO:0007669"/>
    <property type="project" value="InterPro"/>
</dbReference>
<dbReference type="Proteomes" id="UP000255061">
    <property type="component" value="Unassembled WGS sequence"/>
</dbReference>
<dbReference type="SUPFAM" id="SSF55394">
    <property type="entry name" value="Bactericidal permeability-increasing protein, BPI"/>
    <property type="match status" value="1"/>
</dbReference>
<dbReference type="InterPro" id="IPR017943">
    <property type="entry name" value="Bactericidal_perm-incr_a/b_dom"/>
</dbReference>
<organism evidence="2 3">
    <name type="scientific">Shewanella morhuae</name>
    <dbReference type="NCBI Taxonomy" id="365591"/>
    <lineage>
        <taxon>Bacteria</taxon>
        <taxon>Pseudomonadati</taxon>
        <taxon>Pseudomonadota</taxon>
        <taxon>Gammaproteobacteria</taxon>
        <taxon>Alteromonadales</taxon>
        <taxon>Shewanellaceae</taxon>
        <taxon>Shewanella</taxon>
    </lineage>
</organism>
<evidence type="ECO:0000313" key="3">
    <source>
        <dbReference type="Proteomes" id="UP000255061"/>
    </source>
</evidence>
<protein>
    <submittedName>
        <fullName evidence="2">Uncharacterized protein</fullName>
    </submittedName>
</protein>
<gene>
    <name evidence="1" type="ORF">NCTC10736_03813</name>
    <name evidence="2" type="ORF">NCTC10736_04138</name>
</gene>
<proteinExistence type="predicted"/>
<dbReference type="EMBL" id="UGYV01000002">
    <property type="protein sequence ID" value="SUJ05366.1"/>
    <property type="molecule type" value="Genomic_DNA"/>
</dbReference>